<keyword evidence="5" id="KW-0472">Membrane</keyword>
<feature type="domain" description="TRAM" evidence="6">
    <location>
        <begin position="301"/>
        <end position="362"/>
    </location>
</feature>
<comment type="cofactor">
    <cofactor evidence="1">
        <name>Mg(2+)</name>
        <dbReference type="ChEBI" id="CHEBI:18420"/>
    </cofactor>
</comment>
<keyword evidence="5" id="KW-1133">Transmembrane helix</keyword>
<dbReference type="GO" id="GO:0004518">
    <property type="term" value="F:nuclease activity"/>
    <property type="evidence" value="ECO:0007669"/>
    <property type="project" value="UniProtKB-KW"/>
</dbReference>
<feature type="transmembrane region" description="Helical" evidence="5">
    <location>
        <begin position="112"/>
        <end position="134"/>
    </location>
</feature>
<dbReference type="PANTHER" id="PTHR11603">
    <property type="entry name" value="AAA FAMILY ATPASE"/>
    <property type="match status" value="1"/>
</dbReference>
<feature type="transmembrane region" description="Helical" evidence="5">
    <location>
        <begin position="37"/>
        <end position="62"/>
    </location>
</feature>
<evidence type="ECO:0000256" key="2">
    <source>
        <dbReference type="ARBA" id="ARBA00022722"/>
    </source>
</evidence>
<dbReference type="PANTHER" id="PTHR11603:SF147">
    <property type="entry name" value="MEMBRANE PROTEIN"/>
    <property type="match status" value="1"/>
</dbReference>
<keyword evidence="2" id="KW-0540">Nuclease</keyword>
<feature type="transmembrane region" description="Helical" evidence="5">
    <location>
        <begin position="82"/>
        <end position="100"/>
    </location>
</feature>
<evidence type="ECO:0000256" key="4">
    <source>
        <dbReference type="ARBA" id="ARBA00022842"/>
    </source>
</evidence>
<evidence type="ECO:0000259" key="6">
    <source>
        <dbReference type="PROSITE" id="PS50926"/>
    </source>
</evidence>
<dbReference type="InterPro" id="IPR002716">
    <property type="entry name" value="PIN_dom"/>
</dbReference>
<evidence type="ECO:0000256" key="3">
    <source>
        <dbReference type="ARBA" id="ARBA00022801"/>
    </source>
</evidence>
<dbReference type="AlphaFoldDB" id="A0A6N7VV32"/>
<sequence>MFNRIFRIMFAVIGAILGISVIKLILSVVAITIDSSIFLITINVLGALIFAVLFYFLSGVIFTKMEDNFKKLEKYLDQMPPMTVAIGISGLIVGLILAFLATRPLTSLTLPIVGNSIFVLLSIIIYVGFGLLGWRIASRYPDKYPQLFQKVKDVKLTKTKSINQSEISKDNLLKVIDTSVLIDGRILDIIKINFLEGKLVIPEFVLEELQHIADSPDDLKRERGRRGLDVVKEIKKDRDINLEISSVDYPDIKEVDSKLLKYAQDTGAKIFTNDYNLNKVADVQGITVLNINDLANALKTKVLPGESMEIEVIKEGKSRNQGVGYLEDGTMVVVEDGKHLIGQHIRTTVTSVLQTSAGKMIFVKAKE</sequence>
<gene>
    <name evidence="7" type="ORF">FYJ26_09985</name>
</gene>
<evidence type="ECO:0000256" key="5">
    <source>
        <dbReference type="SAM" id="Phobius"/>
    </source>
</evidence>
<keyword evidence="8" id="KW-1185">Reference proteome</keyword>
<organism evidence="7 8">
    <name type="scientific">Anaerococcus porci</name>
    <dbReference type="NCBI Taxonomy" id="2652269"/>
    <lineage>
        <taxon>Bacteria</taxon>
        <taxon>Bacillati</taxon>
        <taxon>Bacillota</taxon>
        <taxon>Tissierellia</taxon>
        <taxon>Tissierellales</taxon>
        <taxon>Peptoniphilaceae</taxon>
        <taxon>Anaerococcus</taxon>
    </lineage>
</organism>
<dbReference type="InterPro" id="IPR002792">
    <property type="entry name" value="TRAM_dom"/>
</dbReference>
<evidence type="ECO:0000313" key="7">
    <source>
        <dbReference type="EMBL" id="MSS78706.1"/>
    </source>
</evidence>
<keyword evidence="3" id="KW-0378">Hydrolase</keyword>
<feature type="transmembrane region" description="Helical" evidence="5">
    <location>
        <begin position="7"/>
        <end position="31"/>
    </location>
</feature>
<name>A0A6N7VV32_9FIRM</name>
<dbReference type="GO" id="GO:0016787">
    <property type="term" value="F:hydrolase activity"/>
    <property type="evidence" value="ECO:0007669"/>
    <property type="project" value="UniProtKB-KW"/>
</dbReference>
<evidence type="ECO:0000313" key="8">
    <source>
        <dbReference type="Proteomes" id="UP000441925"/>
    </source>
</evidence>
<evidence type="ECO:0000256" key="1">
    <source>
        <dbReference type="ARBA" id="ARBA00001946"/>
    </source>
</evidence>
<dbReference type="InterPro" id="IPR052041">
    <property type="entry name" value="Nucleic_acid_metab_PIN/TRAM"/>
</dbReference>
<dbReference type="RefSeq" id="WP_154542029.1">
    <property type="nucleotide sequence ID" value="NZ_VULQ01000018.1"/>
</dbReference>
<dbReference type="PROSITE" id="PS50926">
    <property type="entry name" value="TRAM"/>
    <property type="match status" value="1"/>
</dbReference>
<protein>
    <submittedName>
        <fullName evidence="7">PIN/TRAM domain-containing protein</fullName>
    </submittedName>
</protein>
<accession>A0A6N7VV32</accession>
<dbReference type="Gene3D" id="3.40.50.1010">
    <property type="entry name" value="5'-nuclease"/>
    <property type="match status" value="1"/>
</dbReference>
<dbReference type="InterPro" id="IPR029060">
    <property type="entry name" value="PIN-like_dom_sf"/>
</dbReference>
<dbReference type="CDD" id="cd09877">
    <property type="entry name" value="PIN_YacL-like"/>
    <property type="match status" value="1"/>
</dbReference>
<proteinExistence type="predicted"/>
<keyword evidence="5" id="KW-0812">Transmembrane</keyword>
<dbReference type="SUPFAM" id="SSF88723">
    <property type="entry name" value="PIN domain-like"/>
    <property type="match status" value="1"/>
</dbReference>
<dbReference type="EMBL" id="VULQ01000018">
    <property type="protein sequence ID" value="MSS78706.1"/>
    <property type="molecule type" value="Genomic_DNA"/>
</dbReference>
<reference evidence="7 8" key="1">
    <citation type="submission" date="2019-08" db="EMBL/GenBank/DDBJ databases">
        <title>In-depth cultivation of the pig gut microbiome towards novel bacterial diversity and tailored functional studies.</title>
        <authorList>
            <person name="Wylensek D."/>
            <person name="Hitch T.C.A."/>
            <person name="Clavel T."/>
        </authorList>
    </citation>
    <scope>NUCLEOTIDE SEQUENCE [LARGE SCALE GENOMIC DNA]</scope>
    <source>
        <strain evidence="7 8">WCA-380-WT-2B</strain>
    </source>
</reference>
<comment type="caution">
    <text evidence="7">The sequence shown here is derived from an EMBL/GenBank/DDBJ whole genome shotgun (WGS) entry which is preliminary data.</text>
</comment>
<keyword evidence="4" id="KW-0460">Magnesium</keyword>
<dbReference type="Proteomes" id="UP000441925">
    <property type="component" value="Unassembled WGS sequence"/>
</dbReference>
<dbReference type="SMART" id="SM00670">
    <property type="entry name" value="PINc"/>
    <property type="match status" value="1"/>
</dbReference>
<dbReference type="Pfam" id="PF01850">
    <property type="entry name" value="PIN"/>
    <property type="match status" value="1"/>
</dbReference>